<protein>
    <submittedName>
        <fullName evidence="2">Uncharacterized protein</fullName>
    </submittedName>
</protein>
<name>A0A3N7HRK3_9BURK</name>
<evidence type="ECO:0000256" key="1">
    <source>
        <dbReference type="SAM" id="MobiDB-lite"/>
    </source>
</evidence>
<dbReference type="Proteomes" id="UP000267464">
    <property type="component" value="Unassembled WGS sequence"/>
</dbReference>
<feature type="compositionally biased region" description="Polar residues" evidence="1">
    <location>
        <begin position="34"/>
        <end position="44"/>
    </location>
</feature>
<dbReference type="AlphaFoldDB" id="A0A3N7HRK3"/>
<reference evidence="2 3" key="1">
    <citation type="submission" date="2018-08" db="EMBL/GenBank/DDBJ databases">
        <authorList>
            <person name="Khan S.A."/>
            <person name="Jeon C.O."/>
            <person name="Chun B.H."/>
            <person name="Jeong S.E."/>
        </authorList>
    </citation>
    <scope>NUCLEOTIDE SEQUENCE [LARGE SCALE GENOMIC DNA]</scope>
    <source>
        <strain evidence="2 3">S-16</strain>
    </source>
</reference>
<evidence type="ECO:0000313" key="2">
    <source>
        <dbReference type="EMBL" id="RQP24824.1"/>
    </source>
</evidence>
<dbReference type="EMBL" id="QUSW01000002">
    <property type="protein sequence ID" value="RQP24824.1"/>
    <property type="molecule type" value="Genomic_DNA"/>
</dbReference>
<accession>A0A3N7HRK3</accession>
<feature type="region of interest" description="Disordered" evidence="1">
    <location>
        <begin position="31"/>
        <end position="51"/>
    </location>
</feature>
<keyword evidence="3" id="KW-1185">Reference proteome</keyword>
<gene>
    <name evidence="2" type="ORF">DZC73_08065</name>
</gene>
<evidence type="ECO:0000313" key="3">
    <source>
        <dbReference type="Proteomes" id="UP000267464"/>
    </source>
</evidence>
<comment type="caution">
    <text evidence="2">The sequence shown here is derived from an EMBL/GenBank/DDBJ whole genome shotgun (WGS) entry which is preliminary data.</text>
</comment>
<reference evidence="2 3" key="2">
    <citation type="submission" date="2018-12" db="EMBL/GenBank/DDBJ databases">
        <title>Rhizobacter gummiphilus sp. nov., a rubber-degrading bacterium isolated from the soil of a botanical garden in Japan.</title>
        <authorList>
            <person name="Shunsuke S.S."/>
        </authorList>
    </citation>
    <scope>NUCLEOTIDE SEQUENCE [LARGE SCALE GENOMIC DNA]</scope>
    <source>
        <strain evidence="2 3">S-16</strain>
    </source>
</reference>
<sequence length="177" mass="19971">MLLQPLVLLNRLLTSDFKLRRQGGRLRVVVEQPARSSRTNSQPAPVSRPAPAADIELTMQIELRHLLTQHNGTRRLMRHLGYIERALRKDGPEALDGIPLEVLSKGFAQLKSIVTDWSCPGLSELRSRLSILIAAKEEEARSKHGHSRLSDFFTTTRLQVSEATPSDFVEVQKTWSK</sequence>
<proteinExistence type="predicted"/>
<organism evidence="2 3">
    <name type="scientific">Piscinibacter terrae</name>
    <dbReference type="NCBI Taxonomy" id="2496871"/>
    <lineage>
        <taxon>Bacteria</taxon>
        <taxon>Pseudomonadati</taxon>
        <taxon>Pseudomonadota</taxon>
        <taxon>Betaproteobacteria</taxon>
        <taxon>Burkholderiales</taxon>
        <taxon>Sphaerotilaceae</taxon>
        <taxon>Piscinibacter</taxon>
    </lineage>
</organism>